<evidence type="ECO:0000259" key="5">
    <source>
        <dbReference type="PROSITE" id="PS50089"/>
    </source>
</evidence>
<dbReference type="PROSITE" id="PS00518">
    <property type="entry name" value="ZF_RING_1"/>
    <property type="match status" value="1"/>
</dbReference>
<dbReference type="InterPro" id="IPR027370">
    <property type="entry name" value="Znf-RING_euk"/>
</dbReference>
<dbReference type="Gene3D" id="3.30.40.10">
    <property type="entry name" value="Zinc/RING finger domain, C3HC4 (zinc finger)"/>
    <property type="match status" value="1"/>
</dbReference>
<sequence>MAEAKDNSDTGEEFLKCPICLEFYVDPKRLPCLHTFCRSCLQTFITSSMKGESSESKTKVDFDCPVCRTMITIPYSEEIKTEDLASQFPTHQTICSLLDKHNIETNVKYCDPCMTEKSENPAKTWCKDHDKACCVTCITTGHRNCDNVTTLDVAAKGVKETKEIHTLIKLLYDSENALSDILRIRKQNVTKLEIQKETILSDLKAFRQRIDEHLNNLEDKLKEEITSKQKELLIEENVYISDLESKYATIVNYRKLLETSLEKASDVHTLLEMKRLINKAKVFGKELKLCTLDTNEINLELGFGQGSQIMLFSSHLGTVEV</sequence>
<dbReference type="PROSITE" id="PS50089">
    <property type="entry name" value="ZF_RING_2"/>
    <property type="match status" value="1"/>
</dbReference>
<dbReference type="InterPro" id="IPR001841">
    <property type="entry name" value="Znf_RING"/>
</dbReference>
<keyword evidence="1" id="KW-0479">Metal-binding</keyword>
<comment type="caution">
    <text evidence="6">The sequence shown here is derived from an EMBL/GenBank/DDBJ whole genome shotgun (WGS) entry which is preliminary data.</text>
</comment>
<accession>A0ABQ9F9G2</accession>
<evidence type="ECO:0000313" key="6">
    <source>
        <dbReference type="EMBL" id="KAJ8313986.1"/>
    </source>
</evidence>
<evidence type="ECO:0000256" key="2">
    <source>
        <dbReference type="ARBA" id="ARBA00022771"/>
    </source>
</evidence>
<dbReference type="InterPro" id="IPR047153">
    <property type="entry name" value="TRIM45/56/19-like"/>
</dbReference>
<evidence type="ECO:0000256" key="4">
    <source>
        <dbReference type="PROSITE-ProRule" id="PRU00175"/>
    </source>
</evidence>
<evidence type="ECO:0000256" key="3">
    <source>
        <dbReference type="ARBA" id="ARBA00022833"/>
    </source>
</evidence>
<dbReference type="SUPFAM" id="SSF57850">
    <property type="entry name" value="RING/U-box"/>
    <property type="match status" value="1"/>
</dbReference>
<keyword evidence="3" id="KW-0862">Zinc</keyword>
<dbReference type="PANTHER" id="PTHR25462:SF296">
    <property type="entry name" value="MEIOTIC P26, ISOFORM F"/>
    <property type="match status" value="1"/>
</dbReference>
<keyword evidence="2 4" id="KW-0863">Zinc-finger</keyword>
<dbReference type="InterPro" id="IPR013083">
    <property type="entry name" value="Znf_RING/FYVE/PHD"/>
</dbReference>
<dbReference type="PANTHER" id="PTHR25462">
    <property type="entry name" value="BONUS, ISOFORM C-RELATED"/>
    <property type="match status" value="1"/>
</dbReference>
<reference evidence="6 7" key="1">
    <citation type="submission" date="2022-12" db="EMBL/GenBank/DDBJ databases">
        <title>Chromosome-level genome of Tegillarca granosa.</title>
        <authorList>
            <person name="Kim J."/>
        </authorList>
    </citation>
    <scope>NUCLEOTIDE SEQUENCE [LARGE SCALE GENOMIC DNA]</scope>
    <source>
        <strain evidence="6">Teg-2019</strain>
        <tissue evidence="6">Adductor muscle</tissue>
    </source>
</reference>
<dbReference type="Proteomes" id="UP001217089">
    <property type="component" value="Unassembled WGS sequence"/>
</dbReference>
<dbReference type="InterPro" id="IPR017907">
    <property type="entry name" value="Znf_RING_CS"/>
</dbReference>
<feature type="domain" description="RING-type" evidence="5">
    <location>
        <begin position="17"/>
        <end position="68"/>
    </location>
</feature>
<dbReference type="SMART" id="SM00184">
    <property type="entry name" value="RING"/>
    <property type="match status" value="1"/>
</dbReference>
<keyword evidence="7" id="KW-1185">Reference proteome</keyword>
<gene>
    <name evidence="6" type="ORF">KUTeg_008547</name>
</gene>
<dbReference type="Pfam" id="PF13445">
    <property type="entry name" value="zf-RING_UBOX"/>
    <property type="match status" value="1"/>
</dbReference>
<evidence type="ECO:0000256" key="1">
    <source>
        <dbReference type="ARBA" id="ARBA00022723"/>
    </source>
</evidence>
<dbReference type="EMBL" id="JARBDR010000342">
    <property type="protein sequence ID" value="KAJ8313986.1"/>
    <property type="molecule type" value="Genomic_DNA"/>
</dbReference>
<protein>
    <recommendedName>
        <fullName evidence="5">RING-type domain-containing protein</fullName>
    </recommendedName>
</protein>
<organism evidence="6 7">
    <name type="scientific">Tegillarca granosa</name>
    <name type="common">Malaysian cockle</name>
    <name type="synonym">Anadara granosa</name>
    <dbReference type="NCBI Taxonomy" id="220873"/>
    <lineage>
        <taxon>Eukaryota</taxon>
        <taxon>Metazoa</taxon>
        <taxon>Spiralia</taxon>
        <taxon>Lophotrochozoa</taxon>
        <taxon>Mollusca</taxon>
        <taxon>Bivalvia</taxon>
        <taxon>Autobranchia</taxon>
        <taxon>Pteriomorphia</taxon>
        <taxon>Arcoida</taxon>
        <taxon>Arcoidea</taxon>
        <taxon>Arcidae</taxon>
        <taxon>Tegillarca</taxon>
    </lineage>
</organism>
<name>A0ABQ9F9G2_TEGGR</name>
<proteinExistence type="predicted"/>
<evidence type="ECO:0000313" key="7">
    <source>
        <dbReference type="Proteomes" id="UP001217089"/>
    </source>
</evidence>